<sequence>MVIFHLVLLVISNHLSPYDALFFHGGIIHMDLLRQLLASPTATTWAVLVSLGANIDEKGMMDPTTLINRVFPEEYDVTIERTIETVQPALQAHPMGAEVKLLGTLTALILIIAIYFLYPKTPLIKSSEIIG</sequence>
<evidence type="ECO:0000313" key="4">
    <source>
        <dbReference type="Proteomes" id="UP000287166"/>
    </source>
</evidence>
<dbReference type="InParanoid" id="A0A401H557"/>
<evidence type="ECO:0000256" key="1">
    <source>
        <dbReference type="SAM" id="Phobius"/>
    </source>
</evidence>
<dbReference type="RefSeq" id="XP_027620481.1">
    <property type="nucleotide sequence ID" value="XM_027764680.1"/>
</dbReference>
<feature type="signal peptide" evidence="2">
    <location>
        <begin position="1"/>
        <end position="20"/>
    </location>
</feature>
<proteinExistence type="predicted"/>
<evidence type="ECO:0000256" key="2">
    <source>
        <dbReference type="SAM" id="SignalP"/>
    </source>
</evidence>
<comment type="caution">
    <text evidence="3">The sequence shown here is derived from an EMBL/GenBank/DDBJ whole genome shotgun (WGS) entry which is preliminary data.</text>
</comment>
<dbReference type="GeneID" id="38786485"/>
<evidence type="ECO:0000313" key="3">
    <source>
        <dbReference type="EMBL" id="GBE89568.1"/>
    </source>
</evidence>
<dbReference type="Proteomes" id="UP000287166">
    <property type="component" value="Unassembled WGS sequence"/>
</dbReference>
<reference evidence="3 4" key="1">
    <citation type="journal article" date="2018" name="Sci. Rep.">
        <title>Genome sequence of the cauliflower mushroom Sparassis crispa (Hanabiratake) and its association with beneficial usage.</title>
        <authorList>
            <person name="Kiyama R."/>
            <person name="Furutani Y."/>
            <person name="Kawaguchi K."/>
            <person name="Nakanishi T."/>
        </authorList>
    </citation>
    <scope>NUCLEOTIDE SEQUENCE [LARGE SCALE GENOMIC DNA]</scope>
</reference>
<dbReference type="AlphaFoldDB" id="A0A401H557"/>
<dbReference type="EMBL" id="BFAD01000016">
    <property type="protein sequence ID" value="GBE89568.1"/>
    <property type="molecule type" value="Genomic_DNA"/>
</dbReference>
<keyword evidence="4" id="KW-1185">Reference proteome</keyword>
<keyword evidence="2" id="KW-0732">Signal</keyword>
<feature type="transmembrane region" description="Helical" evidence="1">
    <location>
        <begin position="101"/>
        <end position="118"/>
    </location>
</feature>
<accession>A0A401H557</accession>
<keyword evidence="1" id="KW-0812">Transmembrane</keyword>
<name>A0A401H557_9APHY</name>
<organism evidence="3 4">
    <name type="scientific">Sparassis crispa</name>
    <dbReference type="NCBI Taxonomy" id="139825"/>
    <lineage>
        <taxon>Eukaryota</taxon>
        <taxon>Fungi</taxon>
        <taxon>Dikarya</taxon>
        <taxon>Basidiomycota</taxon>
        <taxon>Agaricomycotina</taxon>
        <taxon>Agaricomycetes</taxon>
        <taxon>Polyporales</taxon>
        <taxon>Sparassidaceae</taxon>
        <taxon>Sparassis</taxon>
    </lineage>
</organism>
<keyword evidence="1" id="KW-1133">Transmembrane helix</keyword>
<protein>
    <submittedName>
        <fullName evidence="3">Uncharacterized protein</fullName>
    </submittedName>
</protein>
<keyword evidence="1" id="KW-0472">Membrane</keyword>
<gene>
    <name evidence="3" type="ORF">SCP_1602300</name>
</gene>
<feature type="chain" id="PRO_5018966421" evidence="2">
    <location>
        <begin position="21"/>
        <end position="131"/>
    </location>
</feature>